<evidence type="ECO:0000256" key="7">
    <source>
        <dbReference type="SAM" id="MobiDB-lite"/>
    </source>
</evidence>
<dbReference type="InterPro" id="IPR050736">
    <property type="entry name" value="Sensor_HK_Regulatory"/>
</dbReference>
<dbReference type="SUPFAM" id="SSF47384">
    <property type="entry name" value="Homodimeric domain of signal transducing histidine kinase"/>
    <property type="match status" value="1"/>
</dbReference>
<dbReference type="Gene3D" id="1.10.287.130">
    <property type="match status" value="1"/>
</dbReference>
<dbReference type="InterPro" id="IPR000014">
    <property type="entry name" value="PAS"/>
</dbReference>
<evidence type="ECO:0000256" key="4">
    <source>
        <dbReference type="ARBA" id="ARBA00022679"/>
    </source>
</evidence>
<feature type="domain" description="Histidine kinase" evidence="9">
    <location>
        <begin position="363"/>
        <end position="549"/>
    </location>
</feature>
<evidence type="ECO:0000256" key="3">
    <source>
        <dbReference type="ARBA" id="ARBA00022553"/>
    </source>
</evidence>
<dbReference type="InterPro" id="IPR003661">
    <property type="entry name" value="HisK_dim/P_dom"/>
</dbReference>
<name>A0A1G9TXQ1_9EURY</name>
<dbReference type="InterPro" id="IPR031621">
    <property type="entry name" value="HisKA_7TM"/>
</dbReference>
<dbReference type="PROSITE" id="PS50109">
    <property type="entry name" value="HIS_KIN"/>
    <property type="match status" value="1"/>
</dbReference>
<dbReference type="SUPFAM" id="SSF55874">
    <property type="entry name" value="ATPase domain of HSP90 chaperone/DNA topoisomerase II/histidine kinase"/>
    <property type="match status" value="1"/>
</dbReference>
<comment type="catalytic activity">
    <reaction evidence="1">
        <text>ATP + protein L-histidine = ADP + protein N-phospho-L-histidine.</text>
        <dbReference type="EC" id="2.7.13.3"/>
    </reaction>
</comment>
<dbReference type="RefSeq" id="WP_089697165.1">
    <property type="nucleotide sequence ID" value="NZ_FNHL01000002.1"/>
</dbReference>
<dbReference type="InterPro" id="IPR004358">
    <property type="entry name" value="Sig_transdc_His_kin-like_C"/>
</dbReference>
<gene>
    <name evidence="10" type="ORF">SAMN04487949_1955</name>
</gene>
<dbReference type="InterPro" id="IPR005467">
    <property type="entry name" value="His_kinase_dom"/>
</dbReference>
<proteinExistence type="predicted"/>
<dbReference type="CDD" id="cd00130">
    <property type="entry name" value="PAS"/>
    <property type="match status" value="1"/>
</dbReference>
<dbReference type="InterPro" id="IPR013656">
    <property type="entry name" value="PAS_4"/>
</dbReference>
<dbReference type="AlphaFoldDB" id="A0A1G9TXQ1"/>
<dbReference type="SMART" id="SM00388">
    <property type="entry name" value="HisKA"/>
    <property type="match status" value="1"/>
</dbReference>
<evidence type="ECO:0000259" key="9">
    <source>
        <dbReference type="PROSITE" id="PS50109"/>
    </source>
</evidence>
<keyword evidence="6" id="KW-0902">Two-component regulatory system</keyword>
<keyword evidence="5" id="KW-0418">Kinase</keyword>
<evidence type="ECO:0000313" key="10">
    <source>
        <dbReference type="EMBL" id="SDM52403.1"/>
    </source>
</evidence>
<evidence type="ECO:0000256" key="5">
    <source>
        <dbReference type="ARBA" id="ARBA00022777"/>
    </source>
</evidence>
<dbReference type="InterPro" id="IPR035965">
    <property type="entry name" value="PAS-like_dom_sf"/>
</dbReference>
<dbReference type="EC" id="2.7.13.3" evidence="2"/>
<reference evidence="11" key="1">
    <citation type="submission" date="2016-10" db="EMBL/GenBank/DDBJ databases">
        <authorList>
            <person name="Varghese N."/>
            <person name="Submissions S."/>
        </authorList>
    </citation>
    <scope>NUCLEOTIDE SEQUENCE [LARGE SCALE GENOMIC DNA]</scope>
    <source>
        <strain evidence="11">CGMCC 1.10119</strain>
    </source>
</reference>
<dbReference type="OrthoDB" id="8127at2157"/>
<feature type="transmembrane region" description="Helical" evidence="8">
    <location>
        <begin position="148"/>
        <end position="168"/>
    </location>
</feature>
<dbReference type="SMART" id="SM00387">
    <property type="entry name" value="HATPase_c"/>
    <property type="match status" value="1"/>
</dbReference>
<dbReference type="PRINTS" id="PR00344">
    <property type="entry name" value="BCTRLSENSOR"/>
</dbReference>
<evidence type="ECO:0000256" key="2">
    <source>
        <dbReference type="ARBA" id="ARBA00012438"/>
    </source>
</evidence>
<dbReference type="Pfam" id="PF02518">
    <property type="entry name" value="HATPase_c"/>
    <property type="match status" value="1"/>
</dbReference>
<dbReference type="Pfam" id="PF16927">
    <property type="entry name" value="HisKA_7TM"/>
    <property type="match status" value="1"/>
</dbReference>
<dbReference type="CDD" id="cd00082">
    <property type="entry name" value="HisKA"/>
    <property type="match status" value="1"/>
</dbReference>
<dbReference type="Pfam" id="PF00512">
    <property type="entry name" value="HisKA"/>
    <property type="match status" value="1"/>
</dbReference>
<feature type="region of interest" description="Disordered" evidence="7">
    <location>
        <begin position="558"/>
        <end position="582"/>
    </location>
</feature>
<dbReference type="PANTHER" id="PTHR43711:SF1">
    <property type="entry name" value="HISTIDINE KINASE 1"/>
    <property type="match status" value="1"/>
</dbReference>
<feature type="transmembrane region" description="Helical" evidence="8">
    <location>
        <begin position="6"/>
        <end position="28"/>
    </location>
</feature>
<keyword evidence="8" id="KW-1133">Transmembrane helix</keyword>
<dbReference type="InterPro" id="IPR036890">
    <property type="entry name" value="HATPase_C_sf"/>
</dbReference>
<dbReference type="Gene3D" id="3.30.450.20">
    <property type="entry name" value="PAS domain"/>
    <property type="match status" value="1"/>
</dbReference>
<feature type="transmembrane region" description="Helical" evidence="8">
    <location>
        <begin position="104"/>
        <end position="128"/>
    </location>
</feature>
<dbReference type="InterPro" id="IPR036097">
    <property type="entry name" value="HisK_dim/P_sf"/>
</dbReference>
<accession>A0A1G9TXQ1</accession>
<dbReference type="InterPro" id="IPR003594">
    <property type="entry name" value="HATPase_dom"/>
</dbReference>
<dbReference type="Gene3D" id="3.30.565.10">
    <property type="entry name" value="Histidine kinase-like ATPase, C-terminal domain"/>
    <property type="match status" value="1"/>
</dbReference>
<feature type="compositionally biased region" description="Polar residues" evidence="7">
    <location>
        <begin position="560"/>
        <end position="575"/>
    </location>
</feature>
<sequence length="582" mass="61692">MTWQSTPAVLVLFVAGLAALSWAVYGFASRRPHGDAHVTVLSLLCLAVAGWAFGYGVQLSATDFRTQLAVYKLLHVAAAFVAPLWFLFGVAYEGRSGLPSRRRVALLCVVPVVLLLALPTNPGSLVLTAASQQSVGGLVTLVTDSGPLYQLFLAYSYVLLLVGCGLVGRHALRSAPHVRGQATLVLAAALVPFAVSVLDTFDVPPVGTLPINLTPVSLSLSVVVFGLAVFRNRLFDPTPVARTTVFETMREGVVVVAADGRVVDVNPAARTLLDLPDDVVGRQASSVVPGVESGDGASVDAELVVCPEDGSGERHTLQVTRSPLDPDGTAGGSVLLYHDVTEREAHRRLLERRNDRLDTFTTTISHDLRNPLSVISGYVALTRDTGNLDHLDTVDRTVTRIADFLDDLLTLARQGRTIGDPVRVSLAALVDETVAAAETELTVEATTDRDLLADPDRLRQVFENLLHNAADHGGATTVRVGDLPDGFFVEDDGTGISAEKRETVFDYGYTTSAGGSGFGLVIVREIVEAHGWEIAVTEGSTGGARFEVTGVDSMTPIAASLSTEPPRTEPSQASAEESGVDD</sequence>
<evidence type="ECO:0000313" key="11">
    <source>
        <dbReference type="Proteomes" id="UP000199451"/>
    </source>
</evidence>
<keyword evidence="3" id="KW-0597">Phosphoprotein</keyword>
<feature type="transmembrane region" description="Helical" evidence="8">
    <location>
        <begin position="210"/>
        <end position="230"/>
    </location>
</feature>
<evidence type="ECO:0000256" key="1">
    <source>
        <dbReference type="ARBA" id="ARBA00000085"/>
    </source>
</evidence>
<keyword evidence="8" id="KW-0472">Membrane</keyword>
<evidence type="ECO:0000256" key="6">
    <source>
        <dbReference type="ARBA" id="ARBA00023012"/>
    </source>
</evidence>
<keyword evidence="8" id="KW-0812">Transmembrane</keyword>
<evidence type="ECO:0000256" key="8">
    <source>
        <dbReference type="SAM" id="Phobius"/>
    </source>
</evidence>
<feature type="transmembrane region" description="Helical" evidence="8">
    <location>
        <begin position="40"/>
        <end position="61"/>
    </location>
</feature>
<protein>
    <recommendedName>
        <fullName evidence="2">histidine kinase</fullName>
        <ecNumber evidence="2">2.7.13.3</ecNumber>
    </recommendedName>
</protein>
<feature type="transmembrane region" description="Helical" evidence="8">
    <location>
        <begin position="73"/>
        <end position="92"/>
    </location>
</feature>
<keyword evidence="4" id="KW-0808">Transferase</keyword>
<organism evidence="10 11">
    <name type="scientific">Halogranum gelatinilyticum</name>
    <dbReference type="NCBI Taxonomy" id="660521"/>
    <lineage>
        <taxon>Archaea</taxon>
        <taxon>Methanobacteriati</taxon>
        <taxon>Methanobacteriota</taxon>
        <taxon>Stenosarchaea group</taxon>
        <taxon>Halobacteria</taxon>
        <taxon>Halobacteriales</taxon>
        <taxon>Haloferacaceae</taxon>
    </lineage>
</organism>
<dbReference type="EMBL" id="FNHL01000002">
    <property type="protein sequence ID" value="SDM52403.1"/>
    <property type="molecule type" value="Genomic_DNA"/>
</dbReference>
<dbReference type="STRING" id="660521.SAMN04487949_1955"/>
<feature type="transmembrane region" description="Helical" evidence="8">
    <location>
        <begin position="180"/>
        <end position="198"/>
    </location>
</feature>
<dbReference type="SUPFAM" id="SSF55785">
    <property type="entry name" value="PYP-like sensor domain (PAS domain)"/>
    <property type="match status" value="1"/>
</dbReference>
<dbReference type="PANTHER" id="PTHR43711">
    <property type="entry name" value="TWO-COMPONENT HISTIDINE KINASE"/>
    <property type="match status" value="1"/>
</dbReference>
<dbReference type="Pfam" id="PF08448">
    <property type="entry name" value="PAS_4"/>
    <property type="match status" value="1"/>
</dbReference>
<dbReference type="GO" id="GO:0000155">
    <property type="term" value="F:phosphorelay sensor kinase activity"/>
    <property type="evidence" value="ECO:0007669"/>
    <property type="project" value="InterPro"/>
</dbReference>
<dbReference type="Proteomes" id="UP000199451">
    <property type="component" value="Unassembled WGS sequence"/>
</dbReference>
<keyword evidence="11" id="KW-1185">Reference proteome</keyword>